<dbReference type="Gene3D" id="1.10.10.10">
    <property type="entry name" value="Winged helix-like DNA-binding domain superfamily/Winged helix DNA-binding domain"/>
    <property type="match status" value="1"/>
</dbReference>
<keyword evidence="3" id="KW-0238">DNA-binding</keyword>
<keyword evidence="7" id="KW-1185">Reference proteome</keyword>
<evidence type="ECO:0000256" key="1">
    <source>
        <dbReference type="ARBA" id="ARBA00009437"/>
    </source>
</evidence>
<dbReference type="PROSITE" id="PS50931">
    <property type="entry name" value="HTH_LYSR"/>
    <property type="match status" value="1"/>
</dbReference>
<keyword evidence="2" id="KW-0805">Transcription regulation</keyword>
<dbReference type="Gene3D" id="3.40.190.290">
    <property type="match status" value="1"/>
</dbReference>
<dbReference type="Pfam" id="PF00126">
    <property type="entry name" value="HTH_1"/>
    <property type="match status" value="1"/>
</dbReference>
<organism evidence="6 7">
    <name type="scientific">Megamonas hypermegale</name>
    <dbReference type="NCBI Taxonomy" id="158847"/>
    <lineage>
        <taxon>Bacteria</taxon>
        <taxon>Bacillati</taxon>
        <taxon>Bacillota</taxon>
        <taxon>Negativicutes</taxon>
        <taxon>Selenomonadales</taxon>
        <taxon>Selenomonadaceae</taxon>
        <taxon>Megamonas</taxon>
    </lineage>
</organism>
<dbReference type="GO" id="GO:0003700">
    <property type="term" value="F:DNA-binding transcription factor activity"/>
    <property type="evidence" value="ECO:0007669"/>
    <property type="project" value="InterPro"/>
</dbReference>
<dbReference type="InterPro" id="IPR036388">
    <property type="entry name" value="WH-like_DNA-bd_sf"/>
</dbReference>
<dbReference type="SUPFAM" id="SSF53850">
    <property type="entry name" value="Periplasmic binding protein-like II"/>
    <property type="match status" value="1"/>
</dbReference>
<evidence type="ECO:0000313" key="7">
    <source>
        <dbReference type="Proteomes" id="UP000215383"/>
    </source>
</evidence>
<dbReference type="SUPFAM" id="SSF46785">
    <property type="entry name" value="Winged helix' DNA-binding domain"/>
    <property type="match status" value="1"/>
</dbReference>
<dbReference type="AlphaFoldDB" id="A0A239TT50"/>
<dbReference type="PANTHER" id="PTHR30419">
    <property type="entry name" value="HTH-TYPE TRANSCRIPTIONAL REGULATOR YBHD"/>
    <property type="match status" value="1"/>
</dbReference>
<dbReference type="InterPro" id="IPR050950">
    <property type="entry name" value="HTH-type_LysR_regulators"/>
</dbReference>
<evidence type="ECO:0000256" key="4">
    <source>
        <dbReference type="ARBA" id="ARBA00023163"/>
    </source>
</evidence>
<dbReference type="GO" id="GO:0005829">
    <property type="term" value="C:cytosol"/>
    <property type="evidence" value="ECO:0007669"/>
    <property type="project" value="TreeGrafter"/>
</dbReference>
<name>A0A239TT50_9FIRM</name>
<dbReference type="InterPro" id="IPR036390">
    <property type="entry name" value="WH_DNA-bd_sf"/>
</dbReference>
<proteinExistence type="inferred from homology"/>
<evidence type="ECO:0000256" key="2">
    <source>
        <dbReference type="ARBA" id="ARBA00023015"/>
    </source>
</evidence>
<dbReference type="FunFam" id="1.10.10.10:FF:000001">
    <property type="entry name" value="LysR family transcriptional regulator"/>
    <property type="match status" value="1"/>
</dbReference>
<reference evidence="6 7" key="1">
    <citation type="submission" date="2017-06" db="EMBL/GenBank/DDBJ databases">
        <authorList>
            <consortium name="Pathogen Informatics"/>
        </authorList>
    </citation>
    <scope>NUCLEOTIDE SEQUENCE [LARGE SCALE GENOMIC DNA]</scope>
    <source>
        <strain evidence="6 7">NCTC10570</strain>
    </source>
</reference>
<feature type="domain" description="HTH lysR-type" evidence="5">
    <location>
        <begin position="1"/>
        <end position="58"/>
    </location>
</feature>
<dbReference type="EMBL" id="LT906446">
    <property type="protein sequence ID" value="SNV01171.1"/>
    <property type="molecule type" value="Genomic_DNA"/>
</dbReference>
<sequence length="295" mass="34552">MNLKDMNCFIVVCDKKSITAAAEILFLSPQALSKTIQKMEKEVDAELFIRSSNGVKMTAYGEILYNSAKNILNEYDDMVAKIRSLTMQNKGILRMASAFGILRFLTPEFINVFAQKNPQMHLEYMEFPDKYVLENIINKHCDIGLIPYTEKNNELEYIDLFKVEIFFITHKESDYYNCKEVSLKNVVTEPLIVENENFIIRQILLNLCYKEHIQPNIYFNTSGFSLSYKLCKEGKGNTISMDFIFEDMKDKSLRKIPFQEHPMWNVAIVYRKDCFLSDNMKKLIQFSCEWCKILN</sequence>
<dbReference type="InterPro" id="IPR005119">
    <property type="entry name" value="LysR_subst-bd"/>
</dbReference>
<protein>
    <submittedName>
        <fullName evidence="6">CysJI operon transcriptional activator</fullName>
    </submittedName>
</protein>
<evidence type="ECO:0000313" key="6">
    <source>
        <dbReference type="EMBL" id="SNV01171.1"/>
    </source>
</evidence>
<keyword evidence="4" id="KW-0804">Transcription</keyword>
<dbReference type="eggNOG" id="COG0583">
    <property type="taxonomic scope" value="Bacteria"/>
</dbReference>
<gene>
    <name evidence="6" type="primary">cysL_2</name>
    <name evidence="6" type="ORF">SAMEA4364220_01394</name>
</gene>
<dbReference type="InterPro" id="IPR000847">
    <property type="entry name" value="LysR_HTH_N"/>
</dbReference>
<dbReference type="Proteomes" id="UP000215383">
    <property type="component" value="Chromosome 1"/>
</dbReference>
<dbReference type="Pfam" id="PF03466">
    <property type="entry name" value="LysR_substrate"/>
    <property type="match status" value="1"/>
</dbReference>
<dbReference type="PANTHER" id="PTHR30419:SF8">
    <property type="entry name" value="NITROGEN ASSIMILATION TRANSCRIPTIONAL ACTIVATOR-RELATED"/>
    <property type="match status" value="1"/>
</dbReference>
<dbReference type="GO" id="GO:0003677">
    <property type="term" value="F:DNA binding"/>
    <property type="evidence" value="ECO:0007669"/>
    <property type="project" value="UniProtKB-KW"/>
</dbReference>
<comment type="similarity">
    <text evidence="1">Belongs to the LysR transcriptional regulatory family.</text>
</comment>
<evidence type="ECO:0000256" key="3">
    <source>
        <dbReference type="ARBA" id="ARBA00023125"/>
    </source>
</evidence>
<evidence type="ECO:0000259" key="5">
    <source>
        <dbReference type="PROSITE" id="PS50931"/>
    </source>
</evidence>
<accession>A0A239TT50</accession>
<dbReference type="CDD" id="cd05466">
    <property type="entry name" value="PBP2_LTTR_substrate"/>
    <property type="match status" value="1"/>
</dbReference>